<feature type="chain" id="PRO_5019345340" description="Sugar lactone lactonase YvrE" evidence="1">
    <location>
        <begin position="30"/>
        <end position="290"/>
    </location>
</feature>
<dbReference type="EMBL" id="RAPN01000006">
    <property type="protein sequence ID" value="RKD85034.1"/>
    <property type="molecule type" value="Genomic_DNA"/>
</dbReference>
<evidence type="ECO:0000256" key="1">
    <source>
        <dbReference type="SAM" id="SignalP"/>
    </source>
</evidence>
<dbReference type="InterPro" id="IPR011042">
    <property type="entry name" value="6-blade_b-propeller_TolB-like"/>
</dbReference>
<feature type="signal peptide" evidence="1">
    <location>
        <begin position="1"/>
        <end position="29"/>
    </location>
</feature>
<dbReference type="OrthoDB" id="7675395at2"/>
<dbReference type="Proteomes" id="UP000283387">
    <property type="component" value="Unassembled WGS sequence"/>
</dbReference>
<protein>
    <recommendedName>
        <fullName evidence="4">Sugar lactone lactonase YvrE</fullName>
    </recommendedName>
</protein>
<name>A0A419VUC0_9BACT</name>
<reference evidence="2 3" key="1">
    <citation type="submission" date="2018-09" db="EMBL/GenBank/DDBJ databases">
        <title>Genomic Encyclopedia of Archaeal and Bacterial Type Strains, Phase II (KMG-II): from individual species to whole genera.</title>
        <authorList>
            <person name="Goeker M."/>
        </authorList>
    </citation>
    <scope>NUCLEOTIDE SEQUENCE [LARGE SCALE GENOMIC DNA]</scope>
    <source>
        <strain evidence="2 3">DSM 27148</strain>
    </source>
</reference>
<proteinExistence type="predicted"/>
<gene>
    <name evidence="2" type="ORF">BC643_4553</name>
</gene>
<organism evidence="2 3">
    <name type="scientific">Mangrovibacterium diazotrophicum</name>
    <dbReference type="NCBI Taxonomy" id="1261403"/>
    <lineage>
        <taxon>Bacteria</taxon>
        <taxon>Pseudomonadati</taxon>
        <taxon>Bacteroidota</taxon>
        <taxon>Bacteroidia</taxon>
        <taxon>Marinilabiliales</taxon>
        <taxon>Prolixibacteraceae</taxon>
        <taxon>Mangrovibacterium</taxon>
    </lineage>
</organism>
<comment type="caution">
    <text evidence="2">The sequence shown here is derived from an EMBL/GenBank/DDBJ whole genome shotgun (WGS) entry which is preliminary data.</text>
</comment>
<evidence type="ECO:0008006" key="4">
    <source>
        <dbReference type="Google" id="ProtNLM"/>
    </source>
</evidence>
<keyword evidence="3" id="KW-1185">Reference proteome</keyword>
<evidence type="ECO:0000313" key="3">
    <source>
        <dbReference type="Proteomes" id="UP000283387"/>
    </source>
</evidence>
<evidence type="ECO:0000313" key="2">
    <source>
        <dbReference type="EMBL" id="RKD85034.1"/>
    </source>
</evidence>
<dbReference type="AlphaFoldDB" id="A0A419VUC0"/>
<dbReference type="SUPFAM" id="SSF63829">
    <property type="entry name" value="Calcium-dependent phosphotriesterase"/>
    <property type="match status" value="1"/>
</dbReference>
<dbReference type="Gene3D" id="2.120.10.30">
    <property type="entry name" value="TolB, C-terminal domain"/>
    <property type="match status" value="1"/>
</dbReference>
<accession>A0A419VUC0</accession>
<sequence length="290" mass="32990">MKKRRLTNRLILGIATCFAVMLGAKTTYGQVTKVWETQPLFMASESVVFDSIRHCLYVSNFNDEGGFIKKPDTLRNEFISKLSPEGKLEELRWIDHLHNPTGMTIFHDKLYIVEREGLTIVDLENQKIEKRTPVTDAVFLNDIAVDQDGTVYISDTFKPCIHRLKDGISEVWYADSLMKSSNGLLIDNGHLLVGNRGVENLLSISLKDKTATIIANELSDNIDGIKKCKDGYLLSWKSELYLLEQGNKKLLYELDDKNDFLADFEFIPESKLIIIPQLMSNKVIALQLDD</sequence>
<keyword evidence="1" id="KW-0732">Signal</keyword>
<dbReference type="RefSeq" id="WP_147377310.1">
    <property type="nucleotide sequence ID" value="NZ_RAPN01000006.1"/>
</dbReference>